<sequence>MSCFCSFSKVEPMKLSHKAPPSTSNNEKIVKSVKVKEELPREELQKEKPMKMKNEMLAMMVPHFPVQSRPGIL</sequence>
<evidence type="ECO:0000313" key="1">
    <source>
        <dbReference type="EMBL" id="KAL0908236.1"/>
    </source>
</evidence>
<dbReference type="EMBL" id="JANQDX010000017">
    <property type="protein sequence ID" value="KAL0908236.1"/>
    <property type="molecule type" value="Genomic_DNA"/>
</dbReference>
<name>A0ABD0U6P6_DENTH</name>
<keyword evidence="2" id="KW-1185">Reference proteome</keyword>
<proteinExistence type="predicted"/>
<evidence type="ECO:0000313" key="2">
    <source>
        <dbReference type="Proteomes" id="UP001552299"/>
    </source>
</evidence>
<dbReference type="Proteomes" id="UP001552299">
    <property type="component" value="Unassembled WGS sequence"/>
</dbReference>
<accession>A0ABD0U6P6</accession>
<comment type="caution">
    <text evidence="1">The sequence shown here is derived from an EMBL/GenBank/DDBJ whole genome shotgun (WGS) entry which is preliminary data.</text>
</comment>
<dbReference type="AlphaFoldDB" id="A0ABD0U6P6"/>
<reference evidence="1 2" key="1">
    <citation type="journal article" date="2024" name="Plant Biotechnol. J.">
        <title>Dendrobium thyrsiflorum genome and its molecular insights into genes involved in important horticultural traits.</title>
        <authorList>
            <person name="Chen B."/>
            <person name="Wang J.Y."/>
            <person name="Zheng P.J."/>
            <person name="Li K.L."/>
            <person name="Liang Y.M."/>
            <person name="Chen X.F."/>
            <person name="Zhang C."/>
            <person name="Zhao X."/>
            <person name="He X."/>
            <person name="Zhang G.Q."/>
            <person name="Liu Z.J."/>
            <person name="Xu Q."/>
        </authorList>
    </citation>
    <scope>NUCLEOTIDE SEQUENCE [LARGE SCALE GENOMIC DNA]</scope>
    <source>
        <strain evidence="1">GZMU011</strain>
    </source>
</reference>
<protein>
    <submittedName>
        <fullName evidence="1">Uncharacterized protein</fullName>
    </submittedName>
</protein>
<organism evidence="1 2">
    <name type="scientific">Dendrobium thyrsiflorum</name>
    <name type="common">Pinecone-like raceme dendrobium</name>
    <name type="synonym">Orchid</name>
    <dbReference type="NCBI Taxonomy" id="117978"/>
    <lineage>
        <taxon>Eukaryota</taxon>
        <taxon>Viridiplantae</taxon>
        <taxon>Streptophyta</taxon>
        <taxon>Embryophyta</taxon>
        <taxon>Tracheophyta</taxon>
        <taxon>Spermatophyta</taxon>
        <taxon>Magnoliopsida</taxon>
        <taxon>Liliopsida</taxon>
        <taxon>Asparagales</taxon>
        <taxon>Orchidaceae</taxon>
        <taxon>Epidendroideae</taxon>
        <taxon>Malaxideae</taxon>
        <taxon>Dendrobiinae</taxon>
        <taxon>Dendrobium</taxon>
    </lineage>
</organism>
<gene>
    <name evidence="1" type="ORF">M5K25_022721</name>
</gene>